<evidence type="ECO:0000256" key="4">
    <source>
        <dbReference type="ARBA" id="ARBA00023224"/>
    </source>
</evidence>
<dbReference type="PANTHER" id="PTHR10218:SF302">
    <property type="entry name" value="GUANINE NUCLEOTIDE-BINDING PROTEIN ALPHA-5 SUBUNIT"/>
    <property type="match status" value="1"/>
</dbReference>
<dbReference type="PANTHER" id="PTHR10218">
    <property type="entry name" value="GTP-BINDING PROTEIN ALPHA SUBUNIT"/>
    <property type="match status" value="1"/>
</dbReference>
<proteinExistence type="predicted"/>
<dbReference type="EMBL" id="ASPP01021088">
    <property type="protein sequence ID" value="ETO12770.1"/>
    <property type="molecule type" value="Genomic_DNA"/>
</dbReference>
<evidence type="ECO:0000256" key="1">
    <source>
        <dbReference type="ARBA" id="ARBA00022723"/>
    </source>
</evidence>
<dbReference type="Pfam" id="PF00503">
    <property type="entry name" value="G-alpha"/>
    <property type="match status" value="1"/>
</dbReference>
<keyword evidence="8" id="KW-1185">Reference proteome</keyword>
<comment type="caution">
    <text evidence="7">The sequence shown here is derived from an EMBL/GenBank/DDBJ whole genome shotgun (WGS) entry which is preliminary data.</text>
</comment>
<dbReference type="GO" id="GO:0007188">
    <property type="term" value="P:adenylate cyclase-modulating G protein-coupled receptor signaling pathway"/>
    <property type="evidence" value="ECO:0007669"/>
    <property type="project" value="TreeGrafter"/>
</dbReference>
<evidence type="ECO:0000256" key="5">
    <source>
        <dbReference type="PIRSR" id="PIRSR601019-1"/>
    </source>
</evidence>
<dbReference type="SMART" id="SM00275">
    <property type="entry name" value="G_alpha"/>
    <property type="match status" value="1"/>
</dbReference>
<dbReference type="GO" id="GO:0005834">
    <property type="term" value="C:heterotrimeric G-protein complex"/>
    <property type="evidence" value="ECO:0007669"/>
    <property type="project" value="TreeGrafter"/>
</dbReference>
<organism evidence="7 8">
    <name type="scientific">Reticulomyxa filosa</name>
    <dbReference type="NCBI Taxonomy" id="46433"/>
    <lineage>
        <taxon>Eukaryota</taxon>
        <taxon>Sar</taxon>
        <taxon>Rhizaria</taxon>
        <taxon>Retaria</taxon>
        <taxon>Foraminifera</taxon>
        <taxon>Monothalamids</taxon>
        <taxon>Reticulomyxidae</taxon>
        <taxon>Reticulomyxa</taxon>
    </lineage>
</organism>
<keyword evidence="4" id="KW-0807">Transducer</keyword>
<dbReference type="InterPro" id="IPR027417">
    <property type="entry name" value="P-loop_NTPase"/>
</dbReference>
<protein>
    <submittedName>
        <fullName evidence="7">GTP-binding protein (P) alpha subunit, gpa1</fullName>
    </submittedName>
</protein>
<gene>
    <name evidence="7" type="ORF">RFI_24605</name>
</gene>
<dbReference type="PROSITE" id="PS51882">
    <property type="entry name" value="G_ALPHA"/>
    <property type="match status" value="1"/>
</dbReference>
<dbReference type="GO" id="GO:0005737">
    <property type="term" value="C:cytoplasm"/>
    <property type="evidence" value="ECO:0007669"/>
    <property type="project" value="TreeGrafter"/>
</dbReference>
<feature type="binding site" evidence="6">
    <location>
        <position position="88"/>
    </location>
    <ligand>
        <name>Mg(2+)</name>
        <dbReference type="ChEBI" id="CHEBI:18420"/>
    </ligand>
</feature>
<dbReference type="Gene3D" id="3.40.50.300">
    <property type="entry name" value="P-loop containing nucleotide triphosphate hydrolases"/>
    <property type="match status" value="1"/>
</dbReference>
<dbReference type="GO" id="GO:0031683">
    <property type="term" value="F:G-protein beta/gamma-subunit complex binding"/>
    <property type="evidence" value="ECO:0007669"/>
    <property type="project" value="InterPro"/>
</dbReference>
<dbReference type="OrthoDB" id="5817230at2759"/>
<reference evidence="7 8" key="1">
    <citation type="journal article" date="2013" name="Curr. Biol.">
        <title>The Genome of the Foraminiferan Reticulomyxa filosa.</title>
        <authorList>
            <person name="Glockner G."/>
            <person name="Hulsmann N."/>
            <person name="Schleicher M."/>
            <person name="Noegel A.A."/>
            <person name="Eichinger L."/>
            <person name="Gallinger C."/>
            <person name="Pawlowski J."/>
            <person name="Sierra R."/>
            <person name="Euteneuer U."/>
            <person name="Pillet L."/>
            <person name="Moustafa A."/>
            <person name="Platzer M."/>
            <person name="Groth M."/>
            <person name="Szafranski K."/>
            <person name="Schliwa M."/>
        </authorList>
    </citation>
    <scope>NUCLEOTIDE SEQUENCE [LARGE SCALE GENOMIC DNA]</scope>
</reference>
<dbReference type="InterPro" id="IPR011025">
    <property type="entry name" value="GproteinA_insert"/>
</dbReference>
<evidence type="ECO:0000313" key="8">
    <source>
        <dbReference type="Proteomes" id="UP000023152"/>
    </source>
</evidence>
<dbReference type="SUPFAM" id="SSF52540">
    <property type="entry name" value="P-loop containing nucleoside triphosphate hydrolases"/>
    <property type="match status" value="1"/>
</dbReference>
<dbReference type="GO" id="GO:0005525">
    <property type="term" value="F:GTP binding"/>
    <property type="evidence" value="ECO:0007669"/>
    <property type="project" value="UniProtKB-KW"/>
</dbReference>
<dbReference type="GO" id="GO:0003924">
    <property type="term" value="F:GTPase activity"/>
    <property type="evidence" value="ECO:0007669"/>
    <property type="project" value="InterPro"/>
</dbReference>
<dbReference type="SUPFAM" id="SSF47895">
    <property type="entry name" value="Transducin (alpha subunit), insertion domain"/>
    <property type="match status" value="1"/>
</dbReference>
<sequence>MSEIVTLFRIIFHWYNKDFGFQKKSFVIANVTFYKTIKRNTKIIVKLYYFIERSGEDKKVMGEIEDARIVDRAVKKLLLLGAGGSGKSTFFKQLANLHAGGFQTRDRKSFRDQIYEQLIDTMKLMITKCEEFFDEDATANEKFELRQSSQTSADIILATRNNSPMTSELVKHLDILWKDPAIKQAFKIRNRICVPDSTGFFLDKLSIITQDEYVPSDEVRKINKFKKTFFFFFFFF</sequence>
<keyword evidence="2 5" id="KW-0547">Nucleotide-binding</keyword>
<accession>X6MI84</accession>
<dbReference type="GO" id="GO:0046872">
    <property type="term" value="F:metal ion binding"/>
    <property type="evidence" value="ECO:0007669"/>
    <property type="project" value="UniProtKB-KW"/>
</dbReference>
<evidence type="ECO:0000256" key="3">
    <source>
        <dbReference type="ARBA" id="ARBA00023134"/>
    </source>
</evidence>
<keyword evidence="1 6" id="KW-0479">Metal-binding</keyword>
<keyword evidence="6" id="KW-0460">Magnesium</keyword>
<evidence type="ECO:0000313" key="7">
    <source>
        <dbReference type="EMBL" id="ETO12770.1"/>
    </source>
</evidence>
<evidence type="ECO:0000256" key="2">
    <source>
        <dbReference type="ARBA" id="ARBA00022741"/>
    </source>
</evidence>
<dbReference type="InterPro" id="IPR001019">
    <property type="entry name" value="Gprotein_alpha_su"/>
</dbReference>
<dbReference type="Gene3D" id="1.10.400.10">
    <property type="entry name" value="GI Alpha 1, domain 2-like"/>
    <property type="match status" value="1"/>
</dbReference>
<feature type="binding site" evidence="5">
    <location>
        <begin position="196"/>
        <end position="197"/>
    </location>
    <ligand>
        <name>GTP</name>
        <dbReference type="ChEBI" id="CHEBI:37565"/>
    </ligand>
</feature>
<dbReference type="AlphaFoldDB" id="X6MI84"/>
<keyword evidence="3 5" id="KW-0342">GTP-binding</keyword>
<dbReference type="Proteomes" id="UP000023152">
    <property type="component" value="Unassembled WGS sequence"/>
</dbReference>
<evidence type="ECO:0000256" key="6">
    <source>
        <dbReference type="PIRSR" id="PIRSR601019-2"/>
    </source>
</evidence>
<dbReference type="GO" id="GO:0001664">
    <property type="term" value="F:G protein-coupled receptor binding"/>
    <property type="evidence" value="ECO:0007669"/>
    <property type="project" value="TreeGrafter"/>
</dbReference>
<name>X6MI84_RETFI</name>